<dbReference type="EMBL" id="FOMX01000002">
    <property type="protein sequence ID" value="SFD47795.1"/>
    <property type="molecule type" value="Genomic_DNA"/>
</dbReference>
<dbReference type="STRING" id="54.SAMN02745121_00148"/>
<proteinExistence type="predicted"/>
<protein>
    <submittedName>
        <fullName evidence="2">Enhancing lycopene biosynthesis protein 2</fullName>
    </submittedName>
</protein>
<gene>
    <name evidence="2" type="ORF">SAMN02745121_00148</name>
</gene>
<feature type="domain" description="DJ-1/PfpI" evidence="1">
    <location>
        <begin position="17"/>
        <end position="145"/>
    </location>
</feature>
<dbReference type="SUPFAM" id="SSF52317">
    <property type="entry name" value="Class I glutamine amidotransferase-like"/>
    <property type="match status" value="1"/>
</dbReference>
<dbReference type="PANTHER" id="PTHR10224:SF12">
    <property type="entry name" value="GLYOXALASE ELBB"/>
    <property type="match status" value="1"/>
</dbReference>
<sequence length="229" mass="24052">MQQKRVGVVLAGCGYLDGAEITEAVLTLYFLERAGLQPRCFAPDRPQMHVVDHLTGEPTGETRNILVESARIARGKVEPLDRARMEELDALVLPGGFGVAKNLSDFAVRGPEADVDTELVRLVGEALSRGKPLVAICISPAILAAVLRKLGIGGARLTIGDDAGTAAALTALGARHEACTVDRAVVDERLRIVSTPAYMLGPGPRDVGAGIEQAIATLAGWLREATGAV</sequence>
<dbReference type="Proteomes" id="UP000199400">
    <property type="component" value="Unassembled WGS sequence"/>
</dbReference>
<dbReference type="InterPro" id="IPR002818">
    <property type="entry name" value="DJ-1/PfpI"/>
</dbReference>
<dbReference type="Pfam" id="PF01965">
    <property type="entry name" value="DJ-1_PfpI"/>
    <property type="match status" value="1"/>
</dbReference>
<evidence type="ECO:0000313" key="3">
    <source>
        <dbReference type="Proteomes" id="UP000199400"/>
    </source>
</evidence>
<dbReference type="Gene3D" id="3.40.50.880">
    <property type="match status" value="1"/>
</dbReference>
<dbReference type="RefSeq" id="WP_096333243.1">
    <property type="nucleotide sequence ID" value="NZ_FOMX01000002.1"/>
</dbReference>
<keyword evidence="3" id="KW-1185">Reference proteome</keyword>
<dbReference type="OrthoDB" id="9792284at2"/>
<dbReference type="AlphaFoldDB" id="A0A1I1SMT6"/>
<organism evidence="2 3">
    <name type="scientific">Nannocystis exedens</name>
    <dbReference type="NCBI Taxonomy" id="54"/>
    <lineage>
        <taxon>Bacteria</taxon>
        <taxon>Pseudomonadati</taxon>
        <taxon>Myxococcota</taxon>
        <taxon>Polyangia</taxon>
        <taxon>Nannocystales</taxon>
        <taxon>Nannocystaceae</taxon>
        <taxon>Nannocystis</taxon>
    </lineage>
</organism>
<dbReference type="PANTHER" id="PTHR10224">
    <property type="entry name" value="ES1 PROTEIN HOMOLOG, MITOCHONDRIAL"/>
    <property type="match status" value="1"/>
</dbReference>
<accession>A0A1I1SMT6</accession>
<evidence type="ECO:0000259" key="1">
    <source>
        <dbReference type="Pfam" id="PF01965"/>
    </source>
</evidence>
<name>A0A1I1SMT6_9BACT</name>
<dbReference type="NCBIfam" id="NF008747">
    <property type="entry name" value="PRK11780.1"/>
    <property type="match status" value="1"/>
</dbReference>
<reference evidence="3" key="1">
    <citation type="submission" date="2016-10" db="EMBL/GenBank/DDBJ databases">
        <authorList>
            <person name="Varghese N."/>
            <person name="Submissions S."/>
        </authorList>
    </citation>
    <scope>NUCLEOTIDE SEQUENCE [LARGE SCALE GENOMIC DNA]</scope>
    <source>
        <strain evidence="3">ATCC 25963</strain>
    </source>
</reference>
<evidence type="ECO:0000313" key="2">
    <source>
        <dbReference type="EMBL" id="SFD47795.1"/>
    </source>
</evidence>
<dbReference type="InterPro" id="IPR029062">
    <property type="entry name" value="Class_I_gatase-like"/>
</dbReference>